<name>A0A1H8ID39_9PROT</name>
<dbReference type="EMBL" id="FOCP01000031">
    <property type="protein sequence ID" value="SEN66056.1"/>
    <property type="molecule type" value="Genomic_DNA"/>
</dbReference>
<accession>A0A1H8ID39</accession>
<gene>
    <name evidence="1" type="ORF">SAMN05216325_13110</name>
</gene>
<dbReference type="Proteomes" id="UP000199459">
    <property type="component" value="Unassembled WGS sequence"/>
</dbReference>
<sequence length="75" mass="8425">MLHLSFIMAVKQAVDPASWANTYPSGLPAGYFNCKMGLLTKNQMDQKNSGMSSRFSDIFGFSHTAVILYNHLYFL</sequence>
<protein>
    <submittedName>
        <fullName evidence="1">Uncharacterized protein</fullName>
    </submittedName>
</protein>
<evidence type="ECO:0000313" key="2">
    <source>
        <dbReference type="Proteomes" id="UP000199459"/>
    </source>
</evidence>
<reference evidence="1 2" key="1">
    <citation type="submission" date="2016-10" db="EMBL/GenBank/DDBJ databases">
        <authorList>
            <person name="de Groot N.N."/>
        </authorList>
    </citation>
    <scope>NUCLEOTIDE SEQUENCE [LARGE SCALE GENOMIC DNA]</scope>
    <source>
        <strain evidence="1 2">Nm22</strain>
    </source>
</reference>
<dbReference type="AlphaFoldDB" id="A0A1H8ID39"/>
<proteinExistence type="predicted"/>
<evidence type="ECO:0000313" key="1">
    <source>
        <dbReference type="EMBL" id="SEN66056.1"/>
    </source>
</evidence>
<organism evidence="1 2">
    <name type="scientific">Nitrosomonas marina</name>
    <dbReference type="NCBI Taxonomy" id="917"/>
    <lineage>
        <taxon>Bacteria</taxon>
        <taxon>Pseudomonadati</taxon>
        <taxon>Pseudomonadota</taxon>
        <taxon>Betaproteobacteria</taxon>
        <taxon>Nitrosomonadales</taxon>
        <taxon>Nitrosomonadaceae</taxon>
        <taxon>Nitrosomonas</taxon>
    </lineage>
</organism>